<evidence type="ECO:0000313" key="3">
    <source>
        <dbReference type="Proteomes" id="UP000014500"/>
    </source>
</evidence>
<name>T1JK38_STRMM</name>
<evidence type="ECO:0000313" key="2">
    <source>
        <dbReference type="EnsemblMetazoa" id="SMAR014218-PA"/>
    </source>
</evidence>
<dbReference type="Gene3D" id="4.10.900.10">
    <property type="entry name" value="TCF3-CBD (Catenin binding domain)"/>
    <property type="match status" value="1"/>
</dbReference>
<dbReference type="OMA" id="RANIYED"/>
<dbReference type="HOGENOM" id="CLU_2018098_0_0_1"/>
<dbReference type="EnsemblMetazoa" id="SMAR014218-RA">
    <property type="protein sequence ID" value="SMAR014218-PA"/>
    <property type="gene ID" value="SMAR014218"/>
</dbReference>
<proteinExistence type="predicted"/>
<reference evidence="2" key="2">
    <citation type="submission" date="2015-02" db="UniProtKB">
        <authorList>
            <consortium name="EnsemblMetazoa"/>
        </authorList>
    </citation>
    <scope>IDENTIFICATION</scope>
</reference>
<feature type="compositionally biased region" description="Basic and acidic residues" evidence="1">
    <location>
        <begin position="32"/>
        <end position="50"/>
    </location>
</feature>
<protein>
    <recommendedName>
        <fullName evidence="4">CTNNB1 binding N-teminal domain-containing protein</fullName>
    </recommendedName>
</protein>
<dbReference type="GO" id="GO:0009887">
    <property type="term" value="P:animal organ morphogenesis"/>
    <property type="evidence" value="ECO:0007669"/>
    <property type="project" value="UniProtKB-ARBA"/>
</dbReference>
<dbReference type="AlphaFoldDB" id="T1JK38"/>
<accession>T1JK38</accession>
<feature type="region of interest" description="Disordered" evidence="1">
    <location>
        <begin position="1"/>
        <end position="63"/>
    </location>
</feature>
<dbReference type="STRING" id="126957.T1JK38"/>
<sequence>MPHVNGGGSEDLLASSDEVKVYTEEGGDDEHADGVNDDKTDLVASGEDKSTPIPTSYGASKDTLPLRTQLSPVVNKPADTLTSHDRPLNMGYIVTPYPYPNGTAGHIPVSMAKLVSDEFSCNK</sequence>
<dbReference type="PhylomeDB" id="T1JK38"/>
<dbReference type="InterPro" id="IPR027397">
    <property type="entry name" value="Catenin-bd_sf"/>
</dbReference>
<evidence type="ECO:0000256" key="1">
    <source>
        <dbReference type="SAM" id="MobiDB-lite"/>
    </source>
</evidence>
<dbReference type="Proteomes" id="UP000014500">
    <property type="component" value="Unassembled WGS sequence"/>
</dbReference>
<keyword evidence="3" id="KW-1185">Reference proteome</keyword>
<evidence type="ECO:0008006" key="4">
    <source>
        <dbReference type="Google" id="ProtNLM"/>
    </source>
</evidence>
<reference evidence="3" key="1">
    <citation type="submission" date="2011-05" db="EMBL/GenBank/DDBJ databases">
        <authorList>
            <person name="Richards S.R."/>
            <person name="Qu J."/>
            <person name="Jiang H."/>
            <person name="Jhangiani S.N."/>
            <person name="Agravi P."/>
            <person name="Goodspeed R."/>
            <person name="Gross S."/>
            <person name="Mandapat C."/>
            <person name="Jackson L."/>
            <person name="Mathew T."/>
            <person name="Pu L."/>
            <person name="Thornton R."/>
            <person name="Saada N."/>
            <person name="Wilczek-Boney K.B."/>
            <person name="Lee S."/>
            <person name="Kovar C."/>
            <person name="Wu Y."/>
            <person name="Scherer S.E."/>
            <person name="Worley K.C."/>
            <person name="Muzny D.M."/>
            <person name="Gibbs R."/>
        </authorList>
    </citation>
    <scope>NUCLEOTIDE SEQUENCE</scope>
    <source>
        <strain evidence="3">Brora</strain>
    </source>
</reference>
<organism evidence="2 3">
    <name type="scientific">Strigamia maritima</name>
    <name type="common">European centipede</name>
    <name type="synonym">Geophilus maritimus</name>
    <dbReference type="NCBI Taxonomy" id="126957"/>
    <lineage>
        <taxon>Eukaryota</taxon>
        <taxon>Metazoa</taxon>
        <taxon>Ecdysozoa</taxon>
        <taxon>Arthropoda</taxon>
        <taxon>Myriapoda</taxon>
        <taxon>Chilopoda</taxon>
        <taxon>Pleurostigmophora</taxon>
        <taxon>Geophilomorpha</taxon>
        <taxon>Linotaeniidae</taxon>
        <taxon>Strigamia</taxon>
    </lineage>
</organism>
<dbReference type="EMBL" id="JH432088">
    <property type="status" value="NOT_ANNOTATED_CDS"/>
    <property type="molecule type" value="Genomic_DNA"/>
</dbReference>